<feature type="domain" description="HTH deoR-type" evidence="4">
    <location>
        <begin position="2"/>
        <end position="57"/>
    </location>
</feature>
<protein>
    <submittedName>
        <fullName evidence="5">DeoR/GlpR transcriptional regulator</fullName>
    </submittedName>
</protein>
<dbReference type="Pfam" id="PF08220">
    <property type="entry name" value="HTH_DeoR"/>
    <property type="match status" value="1"/>
</dbReference>
<evidence type="ECO:0000259" key="4">
    <source>
        <dbReference type="PROSITE" id="PS51000"/>
    </source>
</evidence>
<dbReference type="PROSITE" id="PS00894">
    <property type="entry name" value="HTH_DEOR_1"/>
    <property type="match status" value="1"/>
</dbReference>
<dbReference type="SMART" id="SM01134">
    <property type="entry name" value="DeoRC"/>
    <property type="match status" value="1"/>
</dbReference>
<dbReference type="InterPro" id="IPR036388">
    <property type="entry name" value="WH-like_DNA-bd_sf"/>
</dbReference>
<dbReference type="PANTHER" id="PTHR30363:SF60">
    <property type="entry name" value="HTH-TYPE TRANSCRIPTIONAL REGULATOR IOLR"/>
    <property type="match status" value="1"/>
</dbReference>
<evidence type="ECO:0000313" key="5">
    <source>
        <dbReference type="EMBL" id="MST97966.1"/>
    </source>
</evidence>
<evidence type="ECO:0000256" key="1">
    <source>
        <dbReference type="ARBA" id="ARBA00023015"/>
    </source>
</evidence>
<dbReference type="InterPro" id="IPR014036">
    <property type="entry name" value="DeoR-like_C"/>
</dbReference>
<proteinExistence type="predicted"/>
<name>A0A844G3N8_9BACT</name>
<gene>
    <name evidence="5" type="ORF">FYJ85_13045</name>
</gene>
<dbReference type="SUPFAM" id="SSF46785">
    <property type="entry name" value="Winged helix' DNA-binding domain"/>
    <property type="match status" value="1"/>
</dbReference>
<dbReference type="Gene3D" id="3.40.50.1360">
    <property type="match status" value="1"/>
</dbReference>
<dbReference type="EMBL" id="VUNS01000014">
    <property type="protein sequence ID" value="MST97966.1"/>
    <property type="molecule type" value="Genomic_DNA"/>
</dbReference>
<reference evidence="5 6" key="1">
    <citation type="submission" date="2019-08" db="EMBL/GenBank/DDBJ databases">
        <title>In-depth cultivation of the pig gut microbiome towards novel bacterial diversity and tailored functional studies.</title>
        <authorList>
            <person name="Wylensek D."/>
            <person name="Hitch T.C.A."/>
            <person name="Clavel T."/>
        </authorList>
    </citation>
    <scope>NUCLEOTIDE SEQUENCE [LARGE SCALE GENOMIC DNA]</scope>
    <source>
        <strain evidence="5 6">BBE-744-WT-12</strain>
    </source>
</reference>
<dbReference type="SUPFAM" id="SSF100950">
    <property type="entry name" value="NagB/RpiA/CoA transferase-like"/>
    <property type="match status" value="1"/>
</dbReference>
<dbReference type="PROSITE" id="PS51000">
    <property type="entry name" value="HTH_DEOR_2"/>
    <property type="match status" value="1"/>
</dbReference>
<dbReference type="Pfam" id="PF00455">
    <property type="entry name" value="DeoRC"/>
    <property type="match status" value="1"/>
</dbReference>
<evidence type="ECO:0000256" key="3">
    <source>
        <dbReference type="ARBA" id="ARBA00023163"/>
    </source>
</evidence>
<dbReference type="InterPro" id="IPR018356">
    <property type="entry name" value="Tscrpt_reg_HTH_DeoR_CS"/>
</dbReference>
<dbReference type="Proteomes" id="UP000435649">
    <property type="component" value="Unassembled WGS sequence"/>
</dbReference>
<keyword evidence="3" id="KW-0804">Transcription</keyword>
<dbReference type="InterPro" id="IPR001034">
    <property type="entry name" value="DeoR_HTH"/>
</dbReference>
<accession>A0A844G3N8</accession>
<organism evidence="5 6">
    <name type="scientific">Victivallis lenta</name>
    <dbReference type="NCBI Taxonomy" id="2606640"/>
    <lineage>
        <taxon>Bacteria</taxon>
        <taxon>Pseudomonadati</taxon>
        <taxon>Lentisphaerota</taxon>
        <taxon>Lentisphaeria</taxon>
        <taxon>Victivallales</taxon>
        <taxon>Victivallaceae</taxon>
        <taxon>Victivallis</taxon>
    </lineage>
</organism>
<dbReference type="SMART" id="SM00420">
    <property type="entry name" value="HTH_DEOR"/>
    <property type="match status" value="1"/>
</dbReference>
<comment type="caution">
    <text evidence="5">The sequence shown here is derived from an EMBL/GenBank/DDBJ whole genome shotgun (WGS) entry which is preliminary data.</text>
</comment>
<keyword evidence="6" id="KW-1185">Reference proteome</keyword>
<dbReference type="PANTHER" id="PTHR30363">
    <property type="entry name" value="HTH-TYPE TRANSCRIPTIONAL REGULATOR SRLR-RELATED"/>
    <property type="match status" value="1"/>
</dbReference>
<dbReference type="GO" id="GO:0003700">
    <property type="term" value="F:DNA-binding transcription factor activity"/>
    <property type="evidence" value="ECO:0007669"/>
    <property type="project" value="InterPro"/>
</dbReference>
<dbReference type="Gene3D" id="1.10.10.10">
    <property type="entry name" value="Winged helix-like DNA-binding domain superfamily/Winged helix DNA-binding domain"/>
    <property type="match status" value="1"/>
</dbReference>
<dbReference type="AlphaFoldDB" id="A0A844G3N8"/>
<dbReference type="InterPro" id="IPR050313">
    <property type="entry name" value="Carb_Metab_HTH_regulators"/>
</dbReference>
<evidence type="ECO:0000313" key="6">
    <source>
        <dbReference type="Proteomes" id="UP000435649"/>
    </source>
</evidence>
<evidence type="ECO:0000256" key="2">
    <source>
        <dbReference type="ARBA" id="ARBA00023125"/>
    </source>
</evidence>
<keyword evidence="1" id="KW-0805">Transcription regulation</keyword>
<keyword evidence="2" id="KW-0238">DNA-binding</keyword>
<dbReference type="InterPro" id="IPR037171">
    <property type="entry name" value="NagB/RpiA_transferase-like"/>
</dbReference>
<dbReference type="GO" id="GO:0003677">
    <property type="term" value="F:DNA binding"/>
    <property type="evidence" value="ECO:0007669"/>
    <property type="project" value="UniProtKB-KW"/>
</dbReference>
<sequence>MTNLRSIQLSNYIRERGSCTIAELKEAFKVSHATIHRDIASLVGEGKLRRVRGGVTALPEAEAQNAEHAVYSRYQDRIDRNREAKIAVAKKAVGRIEDGDIIFLDSSTTVYYLAKELQAASFSNLTVITNSLLVIREFPLFPTGYFLVALGGNYDVQLNAFLGAATLADLDRLKIGKAFLSALGAAPAGFFSRHENHSYFLRRVLEIADDSYLLLTADKFGKSGLFDIGPLSALSSLITDAEPPGYVPARLC</sequence>
<dbReference type="InterPro" id="IPR036390">
    <property type="entry name" value="WH_DNA-bd_sf"/>
</dbReference>
<dbReference type="PRINTS" id="PR00037">
    <property type="entry name" value="HTHLACR"/>
</dbReference>
<dbReference type="RefSeq" id="WP_106055595.1">
    <property type="nucleotide sequence ID" value="NZ_CALXOB010000029.1"/>
</dbReference>